<comment type="caution">
    <text evidence="8">The sequence shown here is derived from an EMBL/GenBank/DDBJ whole genome shotgun (WGS) entry which is preliminary data.</text>
</comment>
<dbReference type="InterPro" id="IPR005119">
    <property type="entry name" value="LysR_subst-bd"/>
</dbReference>
<dbReference type="Proteomes" id="UP000007264">
    <property type="component" value="Unassembled WGS sequence"/>
</dbReference>
<dbReference type="Pfam" id="PF00126">
    <property type="entry name" value="HTH_1"/>
    <property type="match status" value="1"/>
</dbReference>
<evidence type="ECO:0000313" key="9">
    <source>
        <dbReference type="Proteomes" id="UP000007264"/>
    </source>
</evidence>
<dbReference type="Gene3D" id="1.10.10.10">
    <property type="entry name" value="Winged helix-like DNA-binding domain superfamily/Winged helix DNA-binding domain"/>
    <property type="match status" value="1"/>
</dbReference>
<keyword evidence="5" id="KW-0238">DNA-binding</keyword>
<comment type="function">
    <text evidence="1">Trans-acting transcriptional regulator of RuBisCO genes (rbcL and rbcS) expression.</text>
</comment>
<dbReference type="EMBL" id="AGSI01000002">
    <property type="protein sequence ID" value="EIE26370.1"/>
    <property type="molecule type" value="Genomic_DNA"/>
</dbReference>
<keyword evidence="4" id="KW-0805">Transcription regulation</keyword>
<feature type="domain" description="HTH lysR-type" evidence="7">
    <location>
        <begin position="14"/>
        <end position="71"/>
    </location>
</feature>
<dbReference type="OrthoDB" id="566248at2759"/>
<dbReference type="PANTHER" id="PTHR30126:SF39">
    <property type="entry name" value="HTH-TYPE TRANSCRIPTIONAL REGULATOR CYSL"/>
    <property type="match status" value="1"/>
</dbReference>
<dbReference type="InterPro" id="IPR000847">
    <property type="entry name" value="LysR_HTH_N"/>
</dbReference>
<evidence type="ECO:0000256" key="5">
    <source>
        <dbReference type="ARBA" id="ARBA00023125"/>
    </source>
</evidence>
<dbReference type="PROSITE" id="PS50931">
    <property type="entry name" value="HTH_LYSR"/>
    <property type="match status" value="1"/>
</dbReference>
<evidence type="ECO:0000256" key="4">
    <source>
        <dbReference type="ARBA" id="ARBA00023015"/>
    </source>
</evidence>
<dbReference type="RefSeq" id="XP_005650914.1">
    <property type="nucleotide sequence ID" value="XM_005650857.1"/>
</dbReference>
<organism evidence="8 9">
    <name type="scientific">Coccomyxa subellipsoidea (strain C-169)</name>
    <name type="common">Green microalga</name>
    <dbReference type="NCBI Taxonomy" id="574566"/>
    <lineage>
        <taxon>Eukaryota</taxon>
        <taxon>Viridiplantae</taxon>
        <taxon>Chlorophyta</taxon>
        <taxon>core chlorophytes</taxon>
        <taxon>Trebouxiophyceae</taxon>
        <taxon>Trebouxiophyceae incertae sedis</taxon>
        <taxon>Coccomyxaceae</taxon>
        <taxon>Coccomyxa</taxon>
        <taxon>Coccomyxa subellipsoidea</taxon>
    </lineage>
</organism>
<name>I0Z6V1_COCSC</name>
<gene>
    <name evidence="8" type="ORF">COCSUDRAFT_11790</name>
</gene>
<dbReference type="Gene3D" id="3.40.190.290">
    <property type="match status" value="1"/>
</dbReference>
<sequence length="345" mass="38272">MAVQEQVPTYNFPFTLQQLVVLKAYAVSQSPEEAAATLGMSKSNVSLTLKNLERSLGLELLNSQGPRGELTPAGHLLLRYTERLLALAADAMRATRDLQELRTGSIYVAASQTTGVYLMPRLIERYKRRHPDVLVHLQVENTRRCCAAIARGEVNIGIVGGEIPRELEHLLQVRPYQEDEVVLIVGRDHALAGCEEVDRDVLASLKFVSLHRSSTVQGIKASLEQHGIDWKTLRTVMEVNSVEAIKSSVEANLGVAFVSAAAIEKEVELGRLHAVRITGLRLSRTLLCVTDPARYCSKAARALIRELFGLEVQLAPQGCFLPDPLLRQVRRPFACIGYIVNFMLW</sequence>
<dbReference type="GO" id="GO:0003700">
    <property type="term" value="F:DNA-binding transcription factor activity"/>
    <property type="evidence" value="ECO:0007669"/>
    <property type="project" value="InterPro"/>
</dbReference>
<dbReference type="AlphaFoldDB" id="I0Z6V1"/>
<evidence type="ECO:0000256" key="3">
    <source>
        <dbReference type="ARBA" id="ARBA00018907"/>
    </source>
</evidence>
<proteinExistence type="inferred from homology"/>
<dbReference type="GeneID" id="17044380"/>
<dbReference type="GO" id="GO:0000976">
    <property type="term" value="F:transcription cis-regulatory region binding"/>
    <property type="evidence" value="ECO:0007669"/>
    <property type="project" value="TreeGrafter"/>
</dbReference>
<accession>I0Z6V1</accession>
<evidence type="ECO:0000259" key="7">
    <source>
        <dbReference type="PROSITE" id="PS50931"/>
    </source>
</evidence>
<dbReference type="InterPro" id="IPR036390">
    <property type="entry name" value="WH_DNA-bd_sf"/>
</dbReference>
<dbReference type="InterPro" id="IPR036388">
    <property type="entry name" value="WH-like_DNA-bd_sf"/>
</dbReference>
<dbReference type="PANTHER" id="PTHR30126">
    <property type="entry name" value="HTH-TYPE TRANSCRIPTIONAL REGULATOR"/>
    <property type="match status" value="1"/>
</dbReference>
<protein>
    <recommendedName>
        <fullName evidence="3">Probable RuBisCO transcriptional regulator</fullName>
    </recommendedName>
</protein>
<evidence type="ECO:0000313" key="8">
    <source>
        <dbReference type="EMBL" id="EIE26370.1"/>
    </source>
</evidence>
<evidence type="ECO:0000256" key="2">
    <source>
        <dbReference type="ARBA" id="ARBA00009437"/>
    </source>
</evidence>
<keyword evidence="6" id="KW-0804">Transcription</keyword>
<dbReference type="KEGG" id="csl:COCSUDRAFT_11790"/>
<evidence type="ECO:0000256" key="1">
    <source>
        <dbReference type="ARBA" id="ARBA00003782"/>
    </source>
</evidence>
<keyword evidence="9" id="KW-1185">Reference proteome</keyword>
<evidence type="ECO:0000256" key="6">
    <source>
        <dbReference type="ARBA" id="ARBA00023163"/>
    </source>
</evidence>
<dbReference type="Pfam" id="PF03466">
    <property type="entry name" value="LysR_substrate"/>
    <property type="match status" value="1"/>
</dbReference>
<reference evidence="8 9" key="1">
    <citation type="journal article" date="2012" name="Genome Biol.">
        <title>The genome of the polar eukaryotic microalga coccomyxa subellipsoidea reveals traits of cold adaptation.</title>
        <authorList>
            <person name="Blanc G."/>
            <person name="Agarkova I."/>
            <person name="Grimwood J."/>
            <person name="Kuo A."/>
            <person name="Brueggeman A."/>
            <person name="Dunigan D."/>
            <person name="Gurnon J."/>
            <person name="Ladunga I."/>
            <person name="Lindquist E."/>
            <person name="Lucas S."/>
            <person name="Pangilinan J."/>
            <person name="Proschold T."/>
            <person name="Salamov A."/>
            <person name="Schmutz J."/>
            <person name="Weeks D."/>
            <person name="Yamada T."/>
            <person name="Claverie J.M."/>
            <person name="Grigoriev I."/>
            <person name="Van Etten J."/>
            <person name="Lomsadze A."/>
            <person name="Borodovsky M."/>
        </authorList>
    </citation>
    <scope>NUCLEOTIDE SEQUENCE [LARGE SCALE GENOMIC DNA]</scope>
    <source>
        <strain evidence="8 9">C-169</strain>
    </source>
</reference>
<dbReference type="SUPFAM" id="SSF53850">
    <property type="entry name" value="Periplasmic binding protein-like II"/>
    <property type="match status" value="1"/>
</dbReference>
<dbReference type="eggNOG" id="ENOG502S17Z">
    <property type="taxonomic scope" value="Eukaryota"/>
</dbReference>
<comment type="similarity">
    <text evidence="2">Belongs to the LysR transcriptional regulatory family.</text>
</comment>
<dbReference type="SUPFAM" id="SSF46785">
    <property type="entry name" value="Winged helix' DNA-binding domain"/>
    <property type="match status" value="1"/>
</dbReference>